<feature type="domain" description="FAD dependent oxidoreductase" evidence="1">
    <location>
        <begin position="5"/>
        <end position="362"/>
    </location>
</feature>
<dbReference type="InterPro" id="IPR007419">
    <property type="entry name" value="BFD-like_2Fe2S-bd_dom"/>
</dbReference>
<reference evidence="3" key="1">
    <citation type="journal article" date="2020" name="mSystems">
        <title>Genome- and Community-Level Interaction Insights into Carbon Utilization and Element Cycling Functions of Hydrothermarchaeota in Hydrothermal Sediment.</title>
        <authorList>
            <person name="Zhou Z."/>
            <person name="Liu Y."/>
            <person name="Xu W."/>
            <person name="Pan J."/>
            <person name="Luo Z.H."/>
            <person name="Li M."/>
        </authorList>
    </citation>
    <scope>NUCLEOTIDE SEQUENCE [LARGE SCALE GENOMIC DNA]</scope>
    <source>
        <strain evidence="3">SpSt-618</strain>
    </source>
</reference>
<sequence length="501" mass="55804">MKKFKVAIIGAGIVGVAVARVLSMYENFDISIVEMEPDVGWGVSKANTSIIHPCHEEDPDRYPLRARLCREGNSIWRSWVKELDIPAKWPGELMVFYSSEEEREVRKYIWFAARNSVPGIRIIYRDELPSYEPNISPEAEGALYAPTAGTISPFEAVIAIAENATENGARLFADTKVLNIKVENYSIAGVETNRGFINADIVINAAGLYADHISHLAGVALDFFIKPRRGEYIVFDEDIDVKPTKILHTVPTSITKGVYAITTVHGNLMIGPTAEDLPTDVRENRATTESGFTYLLSEGRRLLKKLPPLSKIIRRFAGLRPEPPYGNWLIDVYTDPWGFINVAGIRSPGLTAAPAIARYVLELLVEKYDVNLVEKSGWIRYRKGIESIRNLSIERLDNLIKVDPSYGRIVCNCKAVSEAEIVKAADNIVKIGAKPTIDGIKFRTTAGFGKCQGSFCRWRIALLLSHKLGIPLHSVIVKRSAYGLGDIKFLLSRNQSEVERS</sequence>
<dbReference type="AlphaFoldDB" id="A0A7J3I7M0"/>
<dbReference type="Pfam" id="PF01266">
    <property type="entry name" value="DAO"/>
    <property type="match status" value="1"/>
</dbReference>
<gene>
    <name evidence="3" type="ORF">ENT87_03495</name>
</gene>
<dbReference type="EMBL" id="DTAI01000098">
    <property type="protein sequence ID" value="HGN36597.1"/>
    <property type="molecule type" value="Genomic_DNA"/>
</dbReference>
<dbReference type="Pfam" id="PF04324">
    <property type="entry name" value="Fer2_BFD"/>
    <property type="match status" value="1"/>
</dbReference>
<dbReference type="PANTHER" id="PTHR42720:SF1">
    <property type="entry name" value="GLYCEROL 3-PHOSPHATE OXIDASE"/>
    <property type="match status" value="1"/>
</dbReference>
<dbReference type="CDD" id="cd19946">
    <property type="entry name" value="GlpA-like_Fer2_BFD-like"/>
    <property type="match status" value="1"/>
</dbReference>
<dbReference type="Gene3D" id="1.10.10.1100">
    <property type="entry name" value="BFD-like [2Fe-2S]-binding domain"/>
    <property type="match status" value="1"/>
</dbReference>
<evidence type="ECO:0000259" key="2">
    <source>
        <dbReference type="Pfam" id="PF04324"/>
    </source>
</evidence>
<protein>
    <submittedName>
        <fullName evidence="3">FAD/NAD(P)-binding oxidoreductase</fullName>
    </submittedName>
</protein>
<feature type="domain" description="BFD-like [2Fe-2S]-binding" evidence="2">
    <location>
        <begin position="409"/>
        <end position="465"/>
    </location>
</feature>
<dbReference type="InterPro" id="IPR052745">
    <property type="entry name" value="G3P_Oxidase/Oxidoreductase"/>
</dbReference>
<evidence type="ECO:0000313" key="3">
    <source>
        <dbReference type="EMBL" id="HGN36597.1"/>
    </source>
</evidence>
<dbReference type="SUPFAM" id="SSF54373">
    <property type="entry name" value="FAD-linked reductases, C-terminal domain"/>
    <property type="match status" value="1"/>
</dbReference>
<dbReference type="InterPro" id="IPR041854">
    <property type="entry name" value="BFD-like_2Fe2S-bd_dom_sf"/>
</dbReference>
<dbReference type="SUPFAM" id="SSF51905">
    <property type="entry name" value="FAD/NAD(P)-binding domain"/>
    <property type="match status" value="1"/>
</dbReference>
<dbReference type="InterPro" id="IPR036188">
    <property type="entry name" value="FAD/NAD-bd_sf"/>
</dbReference>
<dbReference type="Gene3D" id="3.30.9.10">
    <property type="entry name" value="D-Amino Acid Oxidase, subunit A, domain 2"/>
    <property type="match status" value="1"/>
</dbReference>
<dbReference type="PANTHER" id="PTHR42720">
    <property type="entry name" value="GLYCEROL-3-PHOSPHATE DEHYDROGENASE"/>
    <property type="match status" value="1"/>
</dbReference>
<accession>A0A7J3I7M0</accession>
<comment type="caution">
    <text evidence="3">The sequence shown here is derived from an EMBL/GenBank/DDBJ whole genome shotgun (WGS) entry which is preliminary data.</text>
</comment>
<evidence type="ECO:0000259" key="1">
    <source>
        <dbReference type="Pfam" id="PF01266"/>
    </source>
</evidence>
<proteinExistence type="predicted"/>
<dbReference type="InterPro" id="IPR006076">
    <property type="entry name" value="FAD-dep_OxRdtase"/>
</dbReference>
<dbReference type="Gene3D" id="3.50.50.60">
    <property type="entry name" value="FAD/NAD(P)-binding domain"/>
    <property type="match status" value="1"/>
</dbReference>
<organism evidence="3">
    <name type="scientific">Ignisphaera aggregans</name>
    <dbReference type="NCBI Taxonomy" id="334771"/>
    <lineage>
        <taxon>Archaea</taxon>
        <taxon>Thermoproteota</taxon>
        <taxon>Thermoprotei</taxon>
        <taxon>Desulfurococcales</taxon>
        <taxon>Desulfurococcaceae</taxon>
        <taxon>Ignisphaera</taxon>
    </lineage>
</organism>
<name>A0A7J3I7M0_9CREN</name>